<keyword evidence="1" id="KW-0472">Membrane</keyword>
<sequence length="56" mass="5831">MKEVILALLAGLIVGILFKMLKLPIPAPPVLAGVIGIVGVYLGGIAGEWLQGFFRG</sequence>
<protein>
    <submittedName>
        <fullName evidence="2">XapX domain protein</fullName>
    </submittedName>
</protein>
<organism evidence="2 3">
    <name type="scientific">Mesobacillus campisalis</name>
    <dbReference type="NCBI Taxonomy" id="1408103"/>
    <lineage>
        <taxon>Bacteria</taxon>
        <taxon>Bacillati</taxon>
        <taxon>Bacillota</taxon>
        <taxon>Bacilli</taxon>
        <taxon>Bacillales</taxon>
        <taxon>Bacillaceae</taxon>
        <taxon>Mesobacillus</taxon>
    </lineage>
</organism>
<comment type="caution">
    <text evidence="2">The sequence shown here is derived from an EMBL/GenBank/DDBJ whole genome shotgun (WGS) entry which is preliminary data.</text>
</comment>
<keyword evidence="1" id="KW-0812">Transmembrane</keyword>
<reference evidence="2 3" key="1">
    <citation type="submission" date="2015-04" db="EMBL/GenBank/DDBJ databases">
        <title>Taxonomic description and genome sequence of Bacillus campisalis sp. nov., a novel member of the genus Bacillus isolated from solar saltern.</title>
        <authorList>
            <person name="Mathan Kumar R."/>
            <person name="Kaur G."/>
            <person name="Kumar A."/>
            <person name="Singh N.K."/>
            <person name="Kaur N."/>
            <person name="Kumar N."/>
            <person name="Mayilraj S."/>
        </authorList>
    </citation>
    <scope>NUCLEOTIDE SEQUENCE [LARGE SCALE GENOMIC DNA]</scope>
    <source>
        <strain evidence="2 3">SA2-6</strain>
    </source>
</reference>
<dbReference type="RefSeq" id="WP_046523924.1">
    <property type="nucleotide sequence ID" value="NZ_LAYY01000011.1"/>
</dbReference>
<dbReference type="InterPro" id="IPR020017">
    <property type="entry name" value="XapX_domain"/>
</dbReference>
<dbReference type="NCBIfam" id="TIGR03510">
    <property type="entry name" value="XapX"/>
    <property type="match status" value="1"/>
</dbReference>
<keyword evidence="3" id="KW-1185">Reference proteome</keyword>
<evidence type="ECO:0000256" key="1">
    <source>
        <dbReference type="SAM" id="Phobius"/>
    </source>
</evidence>
<dbReference type="PATRIC" id="fig|1408103.3.peg.2591"/>
<gene>
    <name evidence="2" type="ORF">WQ57_11525</name>
</gene>
<evidence type="ECO:0000313" key="2">
    <source>
        <dbReference type="EMBL" id="KKK37801.1"/>
    </source>
</evidence>
<accession>A0A0M2SVR9</accession>
<dbReference type="Proteomes" id="UP000034166">
    <property type="component" value="Unassembled WGS sequence"/>
</dbReference>
<keyword evidence="1" id="KW-1133">Transmembrane helix</keyword>
<evidence type="ECO:0000313" key="3">
    <source>
        <dbReference type="Proteomes" id="UP000034166"/>
    </source>
</evidence>
<dbReference type="AlphaFoldDB" id="A0A0M2SVR9"/>
<proteinExistence type="predicted"/>
<feature type="transmembrane region" description="Helical" evidence="1">
    <location>
        <begin position="28"/>
        <end position="50"/>
    </location>
</feature>
<name>A0A0M2SVR9_9BACI</name>
<dbReference type="EMBL" id="LAYY01000011">
    <property type="protein sequence ID" value="KKK37801.1"/>
    <property type="molecule type" value="Genomic_DNA"/>
</dbReference>